<feature type="non-terminal residue" evidence="1">
    <location>
        <position position="1"/>
    </location>
</feature>
<sequence length="242" mass="26419">IAGAEGLPQSTGVGEPLCQGGQAAVVEGLQSAPPGVSLPPAMIPPMAPPPRELLHLDDYTQKSIQQALVIADSYCLRNPAEDKGRRVFRPLHLQLVKPKTADGEKPDKKNRIVDLTSLREKAREIIKGKEEKEEERFGIDANGEVKDAAASLVVNENEIYVDRTVMKLVNDSADVWRIAKEEDARGFVKELGVEDSKEPKERDDSMDEQLALALVFMFLLFGDSSPADALSPTSQPGLAHEE</sequence>
<protein>
    <submittedName>
        <fullName evidence="1">Uncharacterized protein</fullName>
    </submittedName>
</protein>
<gene>
    <name evidence="1" type="ORF">CYMTET_32549</name>
</gene>
<evidence type="ECO:0000313" key="2">
    <source>
        <dbReference type="Proteomes" id="UP001190700"/>
    </source>
</evidence>
<reference evidence="1 2" key="1">
    <citation type="journal article" date="2015" name="Genome Biol. Evol.">
        <title>Comparative Genomics of a Bacterivorous Green Alga Reveals Evolutionary Causalities and Consequences of Phago-Mixotrophic Mode of Nutrition.</title>
        <authorList>
            <person name="Burns J.A."/>
            <person name="Paasch A."/>
            <person name="Narechania A."/>
            <person name="Kim E."/>
        </authorList>
    </citation>
    <scope>NUCLEOTIDE SEQUENCE [LARGE SCALE GENOMIC DNA]</scope>
    <source>
        <strain evidence="1 2">PLY_AMNH</strain>
    </source>
</reference>
<comment type="caution">
    <text evidence="1">The sequence shown here is derived from an EMBL/GenBank/DDBJ whole genome shotgun (WGS) entry which is preliminary data.</text>
</comment>
<dbReference type="AlphaFoldDB" id="A0AAE0FEU6"/>
<dbReference type="EMBL" id="LGRX02019553">
    <property type="protein sequence ID" value="KAK3258402.1"/>
    <property type="molecule type" value="Genomic_DNA"/>
</dbReference>
<name>A0AAE0FEU6_9CHLO</name>
<evidence type="ECO:0000313" key="1">
    <source>
        <dbReference type="EMBL" id="KAK3258402.1"/>
    </source>
</evidence>
<organism evidence="1 2">
    <name type="scientific">Cymbomonas tetramitiformis</name>
    <dbReference type="NCBI Taxonomy" id="36881"/>
    <lineage>
        <taxon>Eukaryota</taxon>
        <taxon>Viridiplantae</taxon>
        <taxon>Chlorophyta</taxon>
        <taxon>Pyramimonadophyceae</taxon>
        <taxon>Pyramimonadales</taxon>
        <taxon>Pyramimonadaceae</taxon>
        <taxon>Cymbomonas</taxon>
    </lineage>
</organism>
<keyword evidence="2" id="KW-1185">Reference proteome</keyword>
<dbReference type="Proteomes" id="UP001190700">
    <property type="component" value="Unassembled WGS sequence"/>
</dbReference>
<proteinExistence type="predicted"/>
<accession>A0AAE0FEU6</accession>